<keyword evidence="2" id="KW-1185">Reference proteome</keyword>
<dbReference type="Pfam" id="PF11114">
    <property type="entry name" value="Minor_capsid_2"/>
    <property type="match status" value="1"/>
</dbReference>
<evidence type="ECO:0008006" key="3">
    <source>
        <dbReference type="Google" id="ProtNLM"/>
    </source>
</evidence>
<comment type="caution">
    <text evidence="1">The sequence shown here is derived from an EMBL/GenBank/DDBJ whole genome shotgun (WGS) entry which is preliminary data.</text>
</comment>
<evidence type="ECO:0000313" key="1">
    <source>
        <dbReference type="EMBL" id="KRL10733.1"/>
    </source>
</evidence>
<dbReference type="AlphaFoldDB" id="A0A0R1MR71"/>
<sequence>MGIMVHTDVDLMKKIGSEAQKKALVAAASQLAQELDDYNTGVVPRLHGDLRGTSTPDGSAVEFSSVYAAAQFNGGYTKKDGTKVTFKHYTTEGTGPQWDKMIQANGQKMKRIRDAYLRGLDL</sequence>
<gene>
    <name evidence="1" type="ORF">FD09_GL000876</name>
</gene>
<reference evidence="1 2" key="1">
    <citation type="journal article" date="2015" name="Genome Announc.">
        <title>Expanding the biotechnology potential of lactobacilli through comparative genomics of 213 strains and associated genera.</title>
        <authorList>
            <person name="Sun Z."/>
            <person name="Harris H.M."/>
            <person name="McCann A."/>
            <person name="Guo C."/>
            <person name="Argimon S."/>
            <person name="Zhang W."/>
            <person name="Yang X."/>
            <person name="Jeffery I.B."/>
            <person name="Cooney J.C."/>
            <person name="Kagawa T.F."/>
            <person name="Liu W."/>
            <person name="Song Y."/>
            <person name="Salvetti E."/>
            <person name="Wrobel A."/>
            <person name="Rasinkangas P."/>
            <person name="Parkhill J."/>
            <person name="Rea M.C."/>
            <person name="O'Sullivan O."/>
            <person name="Ritari J."/>
            <person name="Douillard F.P."/>
            <person name="Paul Ross R."/>
            <person name="Yang R."/>
            <person name="Briner A.E."/>
            <person name="Felis G.E."/>
            <person name="de Vos W.M."/>
            <person name="Barrangou R."/>
            <person name="Klaenhammer T.R."/>
            <person name="Caufield P.W."/>
            <person name="Cui Y."/>
            <person name="Zhang H."/>
            <person name="O'Toole P.W."/>
        </authorList>
    </citation>
    <scope>NUCLEOTIDE SEQUENCE [LARGE SCALE GENOMIC DNA]</scope>
    <source>
        <strain evidence="1 2">DSM 12744</strain>
    </source>
</reference>
<dbReference type="OrthoDB" id="2221953at2"/>
<organism evidence="1 2">
    <name type="scientific">Schleiferilactobacillus perolens DSM 12744</name>
    <dbReference type="NCBI Taxonomy" id="1423792"/>
    <lineage>
        <taxon>Bacteria</taxon>
        <taxon>Bacillati</taxon>
        <taxon>Bacillota</taxon>
        <taxon>Bacilli</taxon>
        <taxon>Lactobacillales</taxon>
        <taxon>Lactobacillaceae</taxon>
        <taxon>Schleiferilactobacillus</taxon>
    </lineage>
</organism>
<dbReference type="STRING" id="1423792.FD09_GL000876"/>
<proteinExistence type="predicted"/>
<protein>
    <recommendedName>
        <fullName evidence="3">Minor capsid protein</fullName>
    </recommendedName>
</protein>
<accession>A0A0R1MR71</accession>
<dbReference type="EMBL" id="AZEC01000014">
    <property type="protein sequence ID" value="KRL10733.1"/>
    <property type="molecule type" value="Genomic_DNA"/>
</dbReference>
<dbReference type="InterPro" id="IPR021080">
    <property type="entry name" value="Minor_capsid_protein"/>
</dbReference>
<name>A0A0R1MR71_9LACO</name>
<dbReference type="Proteomes" id="UP000051330">
    <property type="component" value="Unassembled WGS sequence"/>
</dbReference>
<evidence type="ECO:0000313" key="2">
    <source>
        <dbReference type="Proteomes" id="UP000051330"/>
    </source>
</evidence>
<dbReference type="PATRIC" id="fig|1423792.3.peg.890"/>